<proteinExistence type="predicted"/>
<reference evidence="1" key="1">
    <citation type="submission" date="2021-12" db="EMBL/GenBank/DDBJ databases">
        <title>Discovery of the Pendulisporaceae a myxobacterial family with distinct sporulation behavior and unique specialized metabolism.</title>
        <authorList>
            <person name="Garcia R."/>
            <person name="Popoff A."/>
            <person name="Bader C.D."/>
            <person name="Loehr J."/>
            <person name="Walesch S."/>
            <person name="Walt C."/>
            <person name="Boldt J."/>
            <person name="Bunk B."/>
            <person name="Haeckl F.J.F.P.J."/>
            <person name="Gunesch A.P."/>
            <person name="Birkelbach J."/>
            <person name="Nuebel U."/>
            <person name="Pietschmann T."/>
            <person name="Bach T."/>
            <person name="Mueller R."/>
        </authorList>
    </citation>
    <scope>NUCLEOTIDE SEQUENCE</scope>
    <source>
        <strain evidence="1">MSr11367</strain>
    </source>
</reference>
<dbReference type="EMBL" id="CP089983">
    <property type="protein sequence ID" value="WXB05267.1"/>
    <property type="molecule type" value="Genomic_DNA"/>
</dbReference>
<keyword evidence="2" id="KW-1185">Reference proteome</keyword>
<dbReference type="Proteomes" id="UP001374803">
    <property type="component" value="Chromosome"/>
</dbReference>
<dbReference type="RefSeq" id="WP_394834910.1">
    <property type="nucleotide sequence ID" value="NZ_CP089929.1"/>
</dbReference>
<name>A0ABZ2L3G1_9BACT</name>
<organism evidence="1 2">
    <name type="scientific">Pendulispora rubella</name>
    <dbReference type="NCBI Taxonomy" id="2741070"/>
    <lineage>
        <taxon>Bacteria</taxon>
        <taxon>Pseudomonadati</taxon>
        <taxon>Myxococcota</taxon>
        <taxon>Myxococcia</taxon>
        <taxon>Myxococcales</taxon>
        <taxon>Sorangiineae</taxon>
        <taxon>Pendulisporaceae</taxon>
        <taxon>Pendulispora</taxon>
    </lineage>
</organism>
<protein>
    <submittedName>
        <fullName evidence="1">Uncharacterized protein</fullName>
    </submittedName>
</protein>
<sequence length="424" mass="44821">MCAFNGFSNGGRPVNGVGWCGNPGPVTGATSDATWPALSQEGDLLAWLRYSDNTVVADGVALGGKGTSVAAGFDGTSYHVVWATDSSPKMLLEQRLTPDKTLVDPVPLPIASGVFDGFAVTCPGGTCTVGFADKDGLAAARLASGTGGVGPRIPLAQTPRNNETVPRVVAGPNRGYLAIWKDNRTSNDPLYAVRVGADGRVLDAQAIHVADRAYAFSVSATSTHYVIAVPPSNYTPDDPLRILRIDAATGELVDSPLTPSNGSSRYLPGIACGPSECLVTWYTTLPTPDGGARESAIVGRRIDAQGATIGPSSFVIGAGFGDVSVARNDAGIYLVGWQNLAARVDGATGNVLDPTPALLTAHRQRAAGGIQWHGFSRRREYRKKCRAGHGHRKCARSHGHSDPEPWRRREFDRAERKYLFPYLA</sequence>
<accession>A0ABZ2L3G1</accession>
<evidence type="ECO:0000313" key="1">
    <source>
        <dbReference type="EMBL" id="WXB05267.1"/>
    </source>
</evidence>
<gene>
    <name evidence="1" type="ORF">LVJ94_51270</name>
</gene>
<evidence type="ECO:0000313" key="2">
    <source>
        <dbReference type="Proteomes" id="UP001374803"/>
    </source>
</evidence>